<keyword evidence="1" id="KW-0349">Heme</keyword>
<dbReference type="Proteomes" id="UP001225906">
    <property type="component" value="Unassembled WGS sequence"/>
</dbReference>
<keyword evidence="3" id="KW-0408">Iron</keyword>
<sequence length="466" mass="53194">MFDYPIFEMPLLGHRFLFAFDAILHVFISHGAAVGGSIILMLSQWLAIRNNDRKLDELSYKILFTFFILATAVGALTGIGIWIHINIINPAAIGALLRVFFWKWFIEWIVFNVEMIFLLWWFLSWKSAPLGTPAKAKNFKLGMTYAIASWFTMAIITAILGFMMTPGNWLKSYFPAEPDYLAALFNPSWIPSLGFRTFWSIAWASAMAMLLSWLFTRNDTELRQKAMRLYGTVLLACIPLFCLFGAWYYDQFPQAAKDLFWMGAITRRLAAHPEYATYLMVGLSSMVLAGAVSLYAKPKRTPLVMAVIMLFGSMGLIGEFERVREFVRKPYIIYDYMYANGVRVADVPYLNKDGYLKHAAFVPPEFRSVTPDNKLMAGKYLYQMQCRYCHTVNGINAIRTRIQGMDEQSIFIRIGALNSPATPFMPPFTGTEEERHALAAYLDYIRVNKVESEDDLVKSSAPVYAH</sequence>
<gene>
    <name evidence="6" type="ORF">Q9291_03120</name>
</gene>
<accession>A0ABT9JQQ5</accession>
<feature type="transmembrane region" description="Helical" evidence="4">
    <location>
        <begin position="16"/>
        <end position="42"/>
    </location>
</feature>
<feature type="transmembrane region" description="Helical" evidence="4">
    <location>
        <begin position="303"/>
        <end position="320"/>
    </location>
</feature>
<evidence type="ECO:0000256" key="2">
    <source>
        <dbReference type="ARBA" id="ARBA00022723"/>
    </source>
</evidence>
<feature type="transmembrane region" description="Helical" evidence="4">
    <location>
        <begin position="197"/>
        <end position="215"/>
    </location>
</feature>
<evidence type="ECO:0000256" key="1">
    <source>
        <dbReference type="ARBA" id="ARBA00022617"/>
    </source>
</evidence>
<evidence type="ECO:0000259" key="5">
    <source>
        <dbReference type="Pfam" id="PF13442"/>
    </source>
</evidence>
<feature type="transmembrane region" description="Helical" evidence="4">
    <location>
        <begin position="105"/>
        <end position="123"/>
    </location>
</feature>
<keyword evidence="4" id="KW-0812">Transmembrane</keyword>
<feature type="domain" description="Cytochrome c" evidence="5">
    <location>
        <begin position="375"/>
        <end position="442"/>
    </location>
</feature>
<dbReference type="Gene3D" id="1.10.760.10">
    <property type="entry name" value="Cytochrome c-like domain"/>
    <property type="match status" value="1"/>
</dbReference>
<evidence type="ECO:0000256" key="4">
    <source>
        <dbReference type="SAM" id="Phobius"/>
    </source>
</evidence>
<keyword evidence="2" id="KW-0479">Metal-binding</keyword>
<reference evidence="7" key="1">
    <citation type="journal article" date="2019" name="Int. J. Syst. Evol. Microbiol.">
        <title>The Global Catalogue of Microorganisms (GCM) 10K type strain sequencing project: providing services to taxonomists for standard genome sequencing and annotation.</title>
        <authorList>
            <consortium name="The Broad Institute Genomics Platform"/>
            <consortium name="The Broad Institute Genome Sequencing Center for Infectious Disease"/>
            <person name="Wu L."/>
            <person name="Ma J."/>
        </authorList>
    </citation>
    <scope>NUCLEOTIDE SEQUENCE [LARGE SCALE GENOMIC DNA]</scope>
    <source>
        <strain evidence="7">VKM B-3159</strain>
    </source>
</reference>
<feature type="transmembrane region" description="Helical" evidence="4">
    <location>
        <begin position="275"/>
        <end position="296"/>
    </location>
</feature>
<dbReference type="EMBL" id="JAVCAP010000004">
    <property type="protein sequence ID" value="MDP8566834.1"/>
    <property type="molecule type" value="Genomic_DNA"/>
</dbReference>
<organism evidence="6 7">
    <name type="scientific">Methylophilus aquaticus</name>
    <dbReference type="NCBI Taxonomy" id="1971610"/>
    <lineage>
        <taxon>Bacteria</taxon>
        <taxon>Pseudomonadati</taxon>
        <taxon>Pseudomonadota</taxon>
        <taxon>Betaproteobacteria</taxon>
        <taxon>Nitrosomonadales</taxon>
        <taxon>Methylophilaceae</taxon>
        <taxon>Methylophilus</taxon>
    </lineage>
</organism>
<proteinExistence type="predicted"/>
<keyword evidence="7" id="KW-1185">Reference proteome</keyword>
<evidence type="ECO:0000313" key="7">
    <source>
        <dbReference type="Proteomes" id="UP001225906"/>
    </source>
</evidence>
<dbReference type="InterPro" id="IPR009056">
    <property type="entry name" value="Cyt_c-like_dom"/>
</dbReference>
<dbReference type="InterPro" id="IPR036909">
    <property type="entry name" value="Cyt_c-like_dom_sf"/>
</dbReference>
<feature type="transmembrane region" description="Helical" evidence="4">
    <location>
        <begin position="62"/>
        <end position="85"/>
    </location>
</feature>
<evidence type="ECO:0000313" key="6">
    <source>
        <dbReference type="EMBL" id="MDP8566834.1"/>
    </source>
</evidence>
<dbReference type="SUPFAM" id="SSF46626">
    <property type="entry name" value="Cytochrome c"/>
    <property type="match status" value="1"/>
</dbReference>
<keyword evidence="4" id="KW-1133">Transmembrane helix</keyword>
<protein>
    <submittedName>
        <fullName evidence="6">C-type cytochrome</fullName>
    </submittedName>
</protein>
<feature type="transmembrane region" description="Helical" evidence="4">
    <location>
        <begin position="227"/>
        <end position="249"/>
    </location>
</feature>
<evidence type="ECO:0000256" key="3">
    <source>
        <dbReference type="ARBA" id="ARBA00023004"/>
    </source>
</evidence>
<name>A0ABT9JQQ5_9PROT</name>
<dbReference type="Pfam" id="PF13442">
    <property type="entry name" value="Cytochrome_CBB3"/>
    <property type="match status" value="1"/>
</dbReference>
<keyword evidence="4" id="KW-0472">Membrane</keyword>
<feature type="transmembrane region" description="Helical" evidence="4">
    <location>
        <begin position="144"/>
        <end position="164"/>
    </location>
</feature>
<dbReference type="RefSeq" id="WP_306388536.1">
    <property type="nucleotide sequence ID" value="NZ_JAVCAP010000004.1"/>
</dbReference>
<comment type="caution">
    <text evidence="6">The sequence shown here is derived from an EMBL/GenBank/DDBJ whole genome shotgun (WGS) entry which is preliminary data.</text>
</comment>